<dbReference type="InterPro" id="IPR057326">
    <property type="entry name" value="KR_dom"/>
</dbReference>
<feature type="compositionally biased region" description="Basic residues" evidence="5">
    <location>
        <begin position="617"/>
        <end position="632"/>
    </location>
</feature>
<dbReference type="PANTHER" id="PTHR43775:SF37">
    <property type="entry name" value="SI:DKEY-61P9.11"/>
    <property type="match status" value="1"/>
</dbReference>
<dbReference type="SMART" id="SM00823">
    <property type="entry name" value="PKS_PP"/>
    <property type="match status" value="1"/>
</dbReference>
<dbReference type="Gene3D" id="3.40.50.1820">
    <property type="entry name" value="alpha/beta hydrolase"/>
    <property type="match status" value="1"/>
</dbReference>
<accession>A0AB39QD25</accession>
<dbReference type="InterPro" id="IPR036736">
    <property type="entry name" value="ACP-like_sf"/>
</dbReference>
<comment type="cofactor">
    <cofactor evidence="1">
        <name>pantetheine 4'-phosphate</name>
        <dbReference type="ChEBI" id="CHEBI:47942"/>
    </cofactor>
</comment>
<evidence type="ECO:0000256" key="1">
    <source>
        <dbReference type="ARBA" id="ARBA00001957"/>
    </source>
</evidence>
<dbReference type="SMART" id="SM00822">
    <property type="entry name" value="PKS_KR"/>
    <property type="match status" value="1"/>
</dbReference>
<dbReference type="InterPro" id="IPR029058">
    <property type="entry name" value="AB_hydrolase_fold"/>
</dbReference>
<dbReference type="PROSITE" id="PS50075">
    <property type="entry name" value="CARRIER"/>
    <property type="match status" value="1"/>
</dbReference>
<dbReference type="CDD" id="cd08953">
    <property type="entry name" value="KR_2_SDR_x"/>
    <property type="match status" value="1"/>
</dbReference>
<evidence type="ECO:0000256" key="3">
    <source>
        <dbReference type="ARBA" id="ARBA00022450"/>
    </source>
</evidence>
<dbReference type="GO" id="GO:0017000">
    <property type="term" value="P:antibiotic biosynthetic process"/>
    <property type="evidence" value="ECO:0007669"/>
    <property type="project" value="UniProtKB-ARBA"/>
</dbReference>
<dbReference type="InterPro" id="IPR020806">
    <property type="entry name" value="PKS_PP-bd"/>
</dbReference>
<proteinExistence type="inferred from homology"/>
<dbReference type="Gene3D" id="3.40.50.720">
    <property type="entry name" value="NAD(P)-binding Rossmann-like Domain"/>
    <property type="match status" value="1"/>
</dbReference>
<feature type="region of interest" description="Disordered" evidence="5">
    <location>
        <begin position="594"/>
        <end position="632"/>
    </location>
</feature>
<evidence type="ECO:0000259" key="6">
    <source>
        <dbReference type="PROSITE" id="PS50075"/>
    </source>
</evidence>
<feature type="region of interest" description="Disordered" evidence="5">
    <location>
        <begin position="493"/>
        <end position="522"/>
    </location>
</feature>
<dbReference type="InterPro" id="IPR036291">
    <property type="entry name" value="NAD(P)-bd_dom_sf"/>
</dbReference>
<dbReference type="Pfam" id="PF00550">
    <property type="entry name" value="PP-binding"/>
    <property type="match status" value="1"/>
</dbReference>
<reference evidence="7" key="1">
    <citation type="submission" date="2024-07" db="EMBL/GenBank/DDBJ databases">
        <authorList>
            <person name="Yu S.T."/>
        </authorList>
    </citation>
    <scope>NUCLEOTIDE SEQUENCE</scope>
    <source>
        <strain evidence="7">R28</strain>
    </source>
</reference>
<keyword evidence="4" id="KW-0597">Phosphoprotein</keyword>
<dbReference type="InterPro" id="IPR006162">
    <property type="entry name" value="Ppantetheine_attach_site"/>
</dbReference>
<dbReference type="GO" id="GO:0006633">
    <property type="term" value="P:fatty acid biosynthetic process"/>
    <property type="evidence" value="ECO:0007669"/>
    <property type="project" value="TreeGrafter"/>
</dbReference>
<dbReference type="PROSITE" id="PS00012">
    <property type="entry name" value="PHOSPHOPANTETHEINE"/>
    <property type="match status" value="1"/>
</dbReference>
<name>A0AB39QD25_9ACTN</name>
<dbReference type="GO" id="GO:0044550">
    <property type="term" value="P:secondary metabolite biosynthetic process"/>
    <property type="evidence" value="ECO:0007669"/>
    <property type="project" value="UniProtKB-ARBA"/>
</dbReference>
<dbReference type="InterPro" id="IPR013968">
    <property type="entry name" value="PKS_KR"/>
</dbReference>
<dbReference type="EMBL" id="CP163439">
    <property type="protein sequence ID" value="XDQ40237.1"/>
    <property type="molecule type" value="Genomic_DNA"/>
</dbReference>
<dbReference type="FunFam" id="1.10.1200.10:FF:000016">
    <property type="entry name" value="Non-ribosomal peptide synthase"/>
    <property type="match status" value="1"/>
</dbReference>
<dbReference type="AlphaFoldDB" id="A0AB39QD25"/>
<dbReference type="SUPFAM" id="SSF47336">
    <property type="entry name" value="ACP-like"/>
    <property type="match status" value="1"/>
</dbReference>
<dbReference type="Pfam" id="PF08659">
    <property type="entry name" value="KR"/>
    <property type="match status" value="1"/>
</dbReference>
<dbReference type="GO" id="GO:0004312">
    <property type="term" value="F:fatty acid synthase activity"/>
    <property type="evidence" value="ECO:0007669"/>
    <property type="project" value="TreeGrafter"/>
</dbReference>
<keyword evidence="3" id="KW-0596">Phosphopantetheine</keyword>
<dbReference type="SUPFAM" id="SSF51735">
    <property type="entry name" value="NAD(P)-binding Rossmann-fold domains"/>
    <property type="match status" value="2"/>
</dbReference>
<dbReference type="InterPro" id="IPR050091">
    <property type="entry name" value="PKS_NRPS_Biosynth_Enz"/>
</dbReference>
<dbReference type="PANTHER" id="PTHR43775">
    <property type="entry name" value="FATTY ACID SYNTHASE"/>
    <property type="match status" value="1"/>
</dbReference>
<evidence type="ECO:0000256" key="4">
    <source>
        <dbReference type="ARBA" id="ARBA00022553"/>
    </source>
</evidence>
<evidence type="ECO:0000313" key="7">
    <source>
        <dbReference type="EMBL" id="XDQ40237.1"/>
    </source>
</evidence>
<organism evidence="7">
    <name type="scientific">Streptomyces sp. R28</name>
    <dbReference type="NCBI Taxonomy" id="3238628"/>
    <lineage>
        <taxon>Bacteria</taxon>
        <taxon>Bacillati</taxon>
        <taxon>Actinomycetota</taxon>
        <taxon>Actinomycetes</taxon>
        <taxon>Kitasatosporales</taxon>
        <taxon>Streptomycetaceae</taxon>
        <taxon>Streptomyces</taxon>
    </lineage>
</organism>
<evidence type="ECO:0000256" key="5">
    <source>
        <dbReference type="SAM" id="MobiDB-lite"/>
    </source>
</evidence>
<evidence type="ECO:0000256" key="2">
    <source>
        <dbReference type="ARBA" id="ARBA00006432"/>
    </source>
</evidence>
<dbReference type="GO" id="GO:0031177">
    <property type="term" value="F:phosphopantetheine binding"/>
    <property type="evidence" value="ECO:0007669"/>
    <property type="project" value="InterPro"/>
</dbReference>
<dbReference type="Pfam" id="PF21394">
    <property type="entry name" value="Beta-ketacyl_N"/>
    <property type="match status" value="1"/>
</dbReference>
<dbReference type="InterPro" id="IPR049490">
    <property type="entry name" value="C883_1060-like_KR_N"/>
</dbReference>
<sequence>MALPSGATPDFDRHWLVFADELGVGEGLARHLRAGGATVSLVRPGTSWSQPDPGLFTLAPARDDHYERLIDALHEGPSGVPTHVVHAWAVTTMDEAELADTATTLRLGFESLVRLTQALARHAATGARRIWVLSNGLHNVTGSERLSPSKAALLGPCRVLPREMSDTSCRSVDLDCLTAPSPHQLDRIMAELAAEATSDPAAVAHRGIHRWLLHHLPTRLPVAGTTTALRPNGVYLITGGTGGLGLALARHITAAGGRVALTSRTRFPPPEEWDAFLADSPAGTPLTDAVRRLGRLRDEGAQVLVLQADVSDPDAMRAAVDSTVRRWGAVHGVFHAAGVAGGGLIQLKDMSDASEVMRPKVHGTLVLEEALSGQELDFFVLFGSNGANIGSAGQVDYCAANCFLDAFAQDRGRQRRVISIDWGPWKGTGMAVNTAVPPGMDKRRRRDVEERGMTPEEGLRALDTVLAAAAEPQIIVSPSDLDELFANAFSLDTTDAQTRESPPRPEAADPASDRPDIPTEYVPPRTSVEHAICEVWQALLGIEKVGVQDSFFDLGGDSLVAIQLVSSVNARLHARLTLGDLYGGLTIANLAGLVDNRSQPDPEPDPAAAERRTENRQKRRQYQQQRRKARGQ</sequence>
<feature type="domain" description="Carrier" evidence="6">
    <location>
        <begin position="523"/>
        <end position="598"/>
    </location>
</feature>
<dbReference type="RefSeq" id="WP_369174943.1">
    <property type="nucleotide sequence ID" value="NZ_CP163439.1"/>
</dbReference>
<protein>
    <submittedName>
        <fullName evidence="7">SDR family NAD(P)-dependent oxidoreductase</fullName>
    </submittedName>
</protein>
<dbReference type="InterPro" id="IPR009081">
    <property type="entry name" value="PP-bd_ACP"/>
</dbReference>
<gene>
    <name evidence="7" type="ORF">AB5J49_46765</name>
</gene>
<feature type="compositionally biased region" description="Basic and acidic residues" evidence="5">
    <location>
        <begin position="497"/>
        <end position="517"/>
    </location>
</feature>
<comment type="similarity">
    <text evidence="2">Belongs to the ATP-dependent AMP-binding enzyme family.</text>
</comment>